<gene>
    <name evidence="3" type="ORF">ASD8599_02118</name>
</gene>
<reference evidence="3 4" key="1">
    <citation type="submission" date="2018-03" db="EMBL/GenBank/DDBJ databases">
        <authorList>
            <person name="Keele B.F."/>
        </authorList>
    </citation>
    <scope>NUCLEOTIDE SEQUENCE [LARGE SCALE GENOMIC DNA]</scope>
    <source>
        <strain evidence="3 4">CECT 8599</strain>
    </source>
</reference>
<sequence>MVGAFNKISLKLRLWAVMSSICMACAATVSHAHEVLPTLSDMTVVDDTVLRFEMTLNAEAFLAGIDLDVVEDTDEAEGTTDYNTLRALPASDLAQRLPELLRDWTNQQIVVVDGAPQPLSLGSYAFNDPADLEQPRQTDIVMDVYMPPASQSVVINWPAGNGAFVLRQQGVNDPFTGLLQGGTSSPEIALAGGGQATLWQAFVNYIPVGFDHILPKGLDHILFVLGLFFLSTRLRPLIWQVSAFTLAHTVTLALGAMGWVNVPGSIVEPLIAASIVYVAVENIFTSGLSPWRPFVIFGFGLLHGLGFASVLGEFGLPEGQFIPALIGFNVGVEFGQLTVIAIAFVLVGWFMKRDWYRRAIAIPASCVIAAVGAYWCIERVFF</sequence>
<feature type="transmembrane region" description="Helical" evidence="1">
    <location>
        <begin position="266"/>
        <end position="284"/>
    </location>
</feature>
<dbReference type="AlphaFoldDB" id="A0A2R8BE64"/>
<feature type="transmembrane region" description="Helical" evidence="1">
    <location>
        <begin position="237"/>
        <end position="260"/>
    </location>
</feature>
<evidence type="ECO:0008006" key="5">
    <source>
        <dbReference type="Google" id="ProtNLM"/>
    </source>
</evidence>
<dbReference type="RefSeq" id="WP_108828444.1">
    <property type="nucleotide sequence ID" value="NZ_OMOR01000001.1"/>
</dbReference>
<feature type="transmembrane region" description="Helical" evidence="1">
    <location>
        <begin position="291"/>
        <end position="312"/>
    </location>
</feature>
<feature type="transmembrane region" description="Helical" evidence="1">
    <location>
        <begin position="359"/>
        <end position="377"/>
    </location>
</feature>
<accession>A0A2R8BE64</accession>
<dbReference type="InterPro" id="IPR032809">
    <property type="entry name" value="Put_HupE_UreJ"/>
</dbReference>
<evidence type="ECO:0000256" key="1">
    <source>
        <dbReference type="SAM" id="Phobius"/>
    </source>
</evidence>
<name>A0A2R8BE64_9RHOB</name>
<feature type="chain" id="PRO_5015342092" description="HupE / UreJ protein" evidence="2">
    <location>
        <begin position="27"/>
        <end position="382"/>
    </location>
</feature>
<proteinExistence type="predicted"/>
<dbReference type="EMBL" id="OMOR01000001">
    <property type="protein sequence ID" value="SPH21366.1"/>
    <property type="molecule type" value="Genomic_DNA"/>
</dbReference>
<evidence type="ECO:0000313" key="3">
    <source>
        <dbReference type="EMBL" id="SPH21366.1"/>
    </source>
</evidence>
<keyword evidence="4" id="KW-1185">Reference proteome</keyword>
<keyword evidence="1" id="KW-0472">Membrane</keyword>
<dbReference type="Pfam" id="PF13795">
    <property type="entry name" value="HupE_UreJ_2"/>
    <property type="match status" value="1"/>
</dbReference>
<feature type="transmembrane region" description="Helical" evidence="1">
    <location>
        <begin position="324"/>
        <end position="347"/>
    </location>
</feature>
<organism evidence="3 4">
    <name type="scientific">Ascidiaceihabitans donghaensis</name>
    <dbReference type="NCBI Taxonomy" id="1510460"/>
    <lineage>
        <taxon>Bacteria</taxon>
        <taxon>Pseudomonadati</taxon>
        <taxon>Pseudomonadota</taxon>
        <taxon>Alphaproteobacteria</taxon>
        <taxon>Rhodobacterales</taxon>
        <taxon>Paracoccaceae</taxon>
        <taxon>Ascidiaceihabitans</taxon>
    </lineage>
</organism>
<keyword evidence="1" id="KW-1133">Transmembrane helix</keyword>
<dbReference type="Proteomes" id="UP000244880">
    <property type="component" value="Unassembled WGS sequence"/>
</dbReference>
<keyword evidence="1" id="KW-0812">Transmembrane</keyword>
<evidence type="ECO:0000313" key="4">
    <source>
        <dbReference type="Proteomes" id="UP000244880"/>
    </source>
</evidence>
<keyword evidence="2" id="KW-0732">Signal</keyword>
<protein>
    <recommendedName>
        <fullName evidence="5">HupE / UreJ protein</fullName>
    </recommendedName>
</protein>
<evidence type="ECO:0000256" key="2">
    <source>
        <dbReference type="SAM" id="SignalP"/>
    </source>
</evidence>
<dbReference type="OrthoDB" id="9808870at2"/>
<feature type="signal peptide" evidence="2">
    <location>
        <begin position="1"/>
        <end position="26"/>
    </location>
</feature>